<evidence type="ECO:0000256" key="1">
    <source>
        <dbReference type="SAM" id="Phobius"/>
    </source>
</evidence>
<organism evidence="2 3">
    <name type="scientific">Hypholoma sublateritium (strain FD-334 SS-4)</name>
    <dbReference type="NCBI Taxonomy" id="945553"/>
    <lineage>
        <taxon>Eukaryota</taxon>
        <taxon>Fungi</taxon>
        <taxon>Dikarya</taxon>
        <taxon>Basidiomycota</taxon>
        <taxon>Agaricomycotina</taxon>
        <taxon>Agaricomycetes</taxon>
        <taxon>Agaricomycetidae</taxon>
        <taxon>Agaricales</taxon>
        <taxon>Agaricineae</taxon>
        <taxon>Strophariaceae</taxon>
        <taxon>Hypholoma</taxon>
    </lineage>
</organism>
<keyword evidence="1" id="KW-0812">Transmembrane</keyword>
<feature type="transmembrane region" description="Helical" evidence="1">
    <location>
        <begin position="104"/>
        <end position="133"/>
    </location>
</feature>
<protein>
    <submittedName>
        <fullName evidence="2">Uncharacterized protein</fullName>
    </submittedName>
</protein>
<sequence length="137" mass="15422">MSQSATATITSIEDYQQVALHMDSATPQIEDCRQVALQIAEEQQKRCLDLLKSAPRLITHAKEALSDYEMALKNLEEFVDLDEKTPVENQPVSFRKLRPYEKAVYFLILDLLLITIGAPATDHGVLFLLYLIAVESA</sequence>
<gene>
    <name evidence="2" type="ORF">HYPSUDRAFT_202733</name>
</gene>
<accession>A0A0D2PPL6</accession>
<keyword evidence="1" id="KW-1133">Transmembrane helix</keyword>
<proteinExistence type="predicted"/>
<keyword evidence="3" id="KW-1185">Reference proteome</keyword>
<keyword evidence="1" id="KW-0472">Membrane</keyword>
<dbReference type="EMBL" id="KN817555">
    <property type="protein sequence ID" value="KJA21840.1"/>
    <property type="molecule type" value="Genomic_DNA"/>
</dbReference>
<dbReference type="AlphaFoldDB" id="A0A0D2PPL6"/>
<evidence type="ECO:0000313" key="2">
    <source>
        <dbReference type="EMBL" id="KJA21840.1"/>
    </source>
</evidence>
<name>A0A0D2PPL6_HYPSF</name>
<evidence type="ECO:0000313" key="3">
    <source>
        <dbReference type="Proteomes" id="UP000054270"/>
    </source>
</evidence>
<dbReference type="Proteomes" id="UP000054270">
    <property type="component" value="Unassembled WGS sequence"/>
</dbReference>
<reference evidence="3" key="1">
    <citation type="submission" date="2014-04" db="EMBL/GenBank/DDBJ databases">
        <title>Evolutionary Origins and Diversification of the Mycorrhizal Mutualists.</title>
        <authorList>
            <consortium name="DOE Joint Genome Institute"/>
            <consortium name="Mycorrhizal Genomics Consortium"/>
            <person name="Kohler A."/>
            <person name="Kuo A."/>
            <person name="Nagy L.G."/>
            <person name="Floudas D."/>
            <person name="Copeland A."/>
            <person name="Barry K.W."/>
            <person name="Cichocki N."/>
            <person name="Veneault-Fourrey C."/>
            <person name="LaButti K."/>
            <person name="Lindquist E.A."/>
            <person name="Lipzen A."/>
            <person name="Lundell T."/>
            <person name="Morin E."/>
            <person name="Murat C."/>
            <person name="Riley R."/>
            <person name="Ohm R."/>
            <person name="Sun H."/>
            <person name="Tunlid A."/>
            <person name="Henrissat B."/>
            <person name="Grigoriev I.V."/>
            <person name="Hibbett D.S."/>
            <person name="Martin F."/>
        </authorList>
    </citation>
    <scope>NUCLEOTIDE SEQUENCE [LARGE SCALE GENOMIC DNA]</scope>
    <source>
        <strain evidence="3">FD-334 SS-4</strain>
    </source>
</reference>